<dbReference type="PANTHER" id="PTHR47488:SF12">
    <property type="entry name" value="PROTEIN PYRICULARIA ORYZAE RESISTANCE 21"/>
    <property type="match status" value="1"/>
</dbReference>
<reference evidence="2 3" key="2">
    <citation type="submission" date="2024-10" db="EMBL/GenBank/DDBJ databases">
        <authorList>
            <person name="Ryan C."/>
        </authorList>
    </citation>
    <scope>NUCLEOTIDE SEQUENCE [LARGE SCALE GENOMIC DNA]</scope>
</reference>
<feature type="region of interest" description="Disordered" evidence="1">
    <location>
        <begin position="78"/>
        <end position="110"/>
    </location>
</feature>
<gene>
    <name evidence="2" type="ORF">URODEC1_LOCUS73687</name>
</gene>
<accession>A0ABC9CD24</accession>
<name>A0ABC9CD24_9POAL</name>
<evidence type="ECO:0000313" key="3">
    <source>
        <dbReference type="Proteomes" id="UP001497457"/>
    </source>
</evidence>
<dbReference type="InterPro" id="IPR044169">
    <property type="entry name" value="PI21"/>
</dbReference>
<organism evidence="2 3">
    <name type="scientific">Urochloa decumbens</name>
    <dbReference type="NCBI Taxonomy" id="240449"/>
    <lineage>
        <taxon>Eukaryota</taxon>
        <taxon>Viridiplantae</taxon>
        <taxon>Streptophyta</taxon>
        <taxon>Embryophyta</taxon>
        <taxon>Tracheophyta</taxon>
        <taxon>Spermatophyta</taxon>
        <taxon>Magnoliopsida</taxon>
        <taxon>Liliopsida</taxon>
        <taxon>Poales</taxon>
        <taxon>Poaceae</taxon>
        <taxon>PACMAD clade</taxon>
        <taxon>Panicoideae</taxon>
        <taxon>Panicodae</taxon>
        <taxon>Paniceae</taxon>
        <taxon>Melinidinae</taxon>
        <taxon>Urochloa</taxon>
    </lineage>
</organism>
<dbReference type="Proteomes" id="UP001497457">
    <property type="component" value="Chromosome 29rd"/>
</dbReference>
<dbReference type="PANTHER" id="PTHR47488">
    <property type="entry name" value="HEAVY METAL TRANSPORT/DETOXIFICATION SUPERFAMILY PROTEIN"/>
    <property type="match status" value="1"/>
</dbReference>
<keyword evidence="3" id="KW-1185">Reference proteome</keyword>
<dbReference type="EMBL" id="OZ075139">
    <property type="protein sequence ID" value="CAL5017238.1"/>
    <property type="molecule type" value="Genomic_DNA"/>
</dbReference>
<feature type="compositionally biased region" description="Basic and acidic residues" evidence="1">
    <location>
        <begin position="88"/>
        <end position="110"/>
    </location>
</feature>
<proteinExistence type="predicted"/>
<evidence type="ECO:0000313" key="2">
    <source>
        <dbReference type="EMBL" id="CAL5017238.1"/>
    </source>
</evidence>
<evidence type="ECO:0000256" key="1">
    <source>
        <dbReference type="SAM" id="MobiDB-lite"/>
    </source>
</evidence>
<reference evidence="3" key="1">
    <citation type="submission" date="2024-06" db="EMBL/GenBank/DDBJ databases">
        <authorList>
            <person name="Ryan C."/>
        </authorList>
    </citation>
    <scope>NUCLEOTIDE SEQUENCE [LARGE SCALE GENOMIC DNA]</scope>
</reference>
<dbReference type="AlphaFoldDB" id="A0ABC9CD24"/>
<sequence length="199" mass="22061">MTILVISVDLECCRCRAKITKVLDCLTEEFCIEKVEFEDKLNKVIVRGKFCGDKLSKKICCKACRIIKEISVVDVWPPPKPKPQGLKPKPEEHEPKPEEPKLMPEEPKPPKPEVKLVPYPYPLPYPLPLSQSWPCFPCPPQPLPLPWPPHCSCSKDDDGCSCGGGGSKPPICCPPSGPGACPPWWCDMVSEDNPGCSIM</sequence>
<protein>
    <submittedName>
        <fullName evidence="2">Uncharacterized protein</fullName>
    </submittedName>
</protein>